<protein>
    <submittedName>
        <fullName evidence="1">Uncharacterized protein</fullName>
    </submittedName>
</protein>
<name>A0A212FD32_DANPL</name>
<reference evidence="1 2" key="1">
    <citation type="journal article" date="2011" name="Cell">
        <title>The monarch butterfly genome yields insights into long-distance migration.</title>
        <authorList>
            <person name="Zhan S."/>
            <person name="Merlin C."/>
            <person name="Boore J.L."/>
            <person name="Reppert S.M."/>
        </authorList>
    </citation>
    <scope>NUCLEOTIDE SEQUENCE [LARGE SCALE GENOMIC DNA]</scope>
    <source>
        <strain evidence="1">F-2</strain>
    </source>
</reference>
<evidence type="ECO:0000313" key="2">
    <source>
        <dbReference type="Proteomes" id="UP000007151"/>
    </source>
</evidence>
<dbReference type="Proteomes" id="UP000007151">
    <property type="component" value="Unassembled WGS sequence"/>
</dbReference>
<dbReference type="EMBL" id="AGBW02009114">
    <property type="protein sequence ID" value="OWR51642.1"/>
    <property type="molecule type" value="Genomic_DNA"/>
</dbReference>
<sequence>MERYVLNRRSKRRKSCDGLLARWRRKYISGVLNKHSWLSSGYDLNVSYLQ</sequence>
<organism evidence="1 2">
    <name type="scientific">Danaus plexippus plexippus</name>
    <dbReference type="NCBI Taxonomy" id="278856"/>
    <lineage>
        <taxon>Eukaryota</taxon>
        <taxon>Metazoa</taxon>
        <taxon>Ecdysozoa</taxon>
        <taxon>Arthropoda</taxon>
        <taxon>Hexapoda</taxon>
        <taxon>Insecta</taxon>
        <taxon>Pterygota</taxon>
        <taxon>Neoptera</taxon>
        <taxon>Endopterygota</taxon>
        <taxon>Lepidoptera</taxon>
        <taxon>Glossata</taxon>
        <taxon>Ditrysia</taxon>
        <taxon>Papilionoidea</taxon>
        <taxon>Nymphalidae</taxon>
        <taxon>Danainae</taxon>
        <taxon>Danaini</taxon>
        <taxon>Danaina</taxon>
        <taxon>Danaus</taxon>
        <taxon>Danaus</taxon>
    </lineage>
</organism>
<dbReference type="AlphaFoldDB" id="A0A212FD32"/>
<comment type="caution">
    <text evidence="1">The sequence shown here is derived from an EMBL/GenBank/DDBJ whole genome shotgun (WGS) entry which is preliminary data.</text>
</comment>
<keyword evidence="2" id="KW-1185">Reference proteome</keyword>
<evidence type="ECO:0000313" key="1">
    <source>
        <dbReference type="EMBL" id="OWR51642.1"/>
    </source>
</evidence>
<dbReference type="KEGG" id="dpl:KGM_211034"/>
<gene>
    <name evidence="1" type="ORF">KGM_211034</name>
</gene>
<dbReference type="InParanoid" id="A0A212FD32"/>
<accession>A0A212FD32</accession>
<proteinExistence type="predicted"/>